<proteinExistence type="predicted"/>
<protein>
    <submittedName>
        <fullName evidence="2">Uncharacterized protein</fullName>
    </submittedName>
</protein>
<feature type="region of interest" description="Disordered" evidence="1">
    <location>
        <begin position="37"/>
        <end position="61"/>
    </location>
</feature>
<name>A0ABP8ES93_9MICO</name>
<gene>
    <name evidence="2" type="ORF">GCM10022262_11560</name>
</gene>
<accession>A0ABP8ES93</accession>
<sequence length="119" mass="12609">MEDAAWSGVEDAAWSGVEDAAWSGVEDAAWNEMEDTAWSEVEGPTRSVRGPGSGALPQRRRATAGVMAPAATGAGAARLAVGPESTQPVTDRRRAASAFRSMRGPQRPRSSLRRFHLSS</sequence>
<feature type="region of interest" description="Disordered" evidence="1">
    <location>
        <begin position="77"/>
        <end position="119"/>
    </location>
</feature>
<evidence type="ECO:0000313" key="3">
    <source>
        <dbReference type="Proteomes" id="UP001499841"/>
    </source>
</evidence>
<evidence type="ECO:0000313" key="2">
    <source>
        <dbReference type="EMBL" id="GAA4286797.1"/>
    </source>
</evidence>
<dbReference type="EMBL" id="BAABBA010000004">
    <property type="protein sequence ID" value="GAA4286797.1"/>
    <property type="molecule type" value="Genomic_DNA"/>
</dbReference>
<reference evidence="3" key="1">
    <citation type="journal article" date="2019" name="Int. J. Syst. Evol. Microbiol.">
        <title>The Global Catalogue of Microorganisms (GCM) 10K type strain sequencing project: providing services to taxonomists for standard genome sequencing and annotation.</title>
        <authorList>
            <consortium name="The Broad Institute Genomics Platform"/>
            <consortium name="The Broad Institute Genome Sequencing Center for Infectious Disease"/>
            <person name="Wu L."/>
            <person name="Ma J."/>
        </authorList>
    </citation>
    <scope>NUCLEOTIDE SEQUENCE [LARGE SCALE GENOMIC DNA]</scope>
    <source>
        <strain evidence="3">JCM 17459</strain>
    </source>
</reference>
<organism evidence="2 3">
    <name type="scientific">Georgenia daeguensis</name>
    <dbReference type="NCBI Taxonomy" id="908355"/>
    <lineage>
        <taxon>Bacteria</taxon>
        <taxon>Bacillati</taxon>
        <taxon>Actinomycetota</taxon>
        <taxon>Actinomycetes</taxon>
        <taxon>Micrococcales</taxon>
        <taxon>Bogoriellaceae</taxon>
        <taxon>Georgenia</taxon>
    </lineage>
</organism>
<comment type="caution">
    <text evidence="2">The sequence shown here is derived from an EMBL/GenBank/DDBJ whole genome shotgun (WGS) entry which is preliminary data.</text>
</comment>
<dbReference type="Proteomes" id="UP001499841">
    <property type="component" value="Unassembled WGS sequence"/>
</dbReference>
<feature type="compositionally biased region" description="Basic residues" evidence="1">
    <location>
        <begin position="110"/>
        <end position="119"/>
    </location>
</feature>
<evidence type="ECO:0000256" key="1">
    <source>
        <dbReference type="SAM" id="MobiDB-lite"/>
    </source>
</evidence>
<keyword evidence="3" id="KW-1185">Reference proteome</keyword>